<keyword evidence="1" id="KW-0472">Membrane</keyword>
<keyword evidence="4" id="KW-1185">Reference proteome</keyword>
<gene>
    <name evidence="3" type="ORF">BK138_09125</name>
</gene>
<dbReference type="InterPro" id="IPR008756">
    <property type="entry name" value="Peptidase_M56"/>
</dbReference>
<dbReference type="Proteomes" id="UP000187172">
    <property type="component" value="Unassembled WGS sequence"/>
</dbReference>
<dbReference type="PANTHER" id="PTHR34978">
    <property type="entry name" value="POSSIBLE SENSOR-TRANSDUCER PROTEIN BLAR"/>
    <property type="match status" value="1"/>
</dbReference>
<dbReference type="InterPro" id="IPR052173">
    <property type="entry name" value="Beta-lactam_resp_regulator"/>
</dbReference>
<keyword evidence="1" id="KW-1133">Transmembrane helix</keyword>
<name>A0A1R1F3H2_9BACL</name>
<keyword evidence="1" id="KW-0812">Transmembrane</keyword>
<feature type="transmembrane region" description="Helical" evidence="1">
    <location>
        <begin position="167"/>
        <end position="187"/>
    </location>
</feature>
<dbReference type="STRING" id="297318.BK138_09125"/>
<feature type="transmembrane region" description="Helical" evidence="1">
    <location>
        <begin position="259"/>
        <end position="277"/>
    </location>
</feature>
<dbReference type="RefSeq" id="WP_076168580.1">
    <property type="nucleotide sequence ID" value="NZ_MRTP01000001.1"/>
</dbReference>
<dbReference type="PANTHER" id="PTHR34978:SF3">
    <property type="entry name" value="SLR0241 PROTEIN"/>
    <property type="match status" value="1"/>
</dbReference>
<proteinExistence type="predicted"/>
<evidence type="ECO:0000313" key="3">
    <source>
        <dbReference type="EMBL" id="OMF58654.1"/>
    </source>
</evidence>
<dbReference type="CDD" id="cd07326">
    <property type="entry name" value="M56_BlaR1_MecR1_like"/>
    <property type="match status" value="1"/>
</dbReference>
<evidence type="ECO:0000313" key="4">
    <source>
        <dbReference type="Proteomes" id="UP000187172"/>
    </source>
</evidence>
<dbReference type="EMBL" id="MRTP01000001">
    <property type="protein sequence ID" value="OMF58654.1"/>
    <property type="molecule type" value="Genomic_DNA"/>
</dbReference>
<feature type="transmembrane region" description="Helical" evidence="1">
    <location>
        <begin position="58"/>
        <end position="77"/>
    </location>
</feature>
<feature type="domain" description="Peptidase M56" evidence="2">
    <location>
        <begin position="123"/>
        <end position="246"/>
    </location>
</feature>
<evidence type="ECO:0000256" key="1">
    <source>
        <dbReference type="SAM" id="Phobius"/>
    </source>
</evidence>
<comment type="caution">
    <text evidence="3">The sequence shown here is derived from an EMBL/GenBank/DDBJ whole genome shotgun (WGS) entry which is preliminary data.</text>
</comment>
<accession>A0A1R1F3H2</accession>
<sequence length="278" mass="31192">MWEKRSKGMLAFVMLTAGLVYVQMTLFVVQFIFHVHMPANLFNVCIEFLRFIGFPVRINVMLFLLLTSLLLSLAVWLREGIASFRWRKLLHRCLDPDLSQAIGEEHGLGPEALTVIDHPDQVAMTVGLLRPRIVLSTGLICELSESELAAVMAHEKYHLSERHPLKIFLLTLVGTTFWYIPIYRWLIGKYKMLIELMADRQAVRATGSVADLGSALLVMLKRGTSATLVPSSASFADNAINLRLKLLVDPHFKPPLRPPLIPCIVSLIAFGFVVFGIG</sequence>
<dbReference type="AlphaFoldDB" id="A0A1R1F3H2"/>
<dbReference type="Pfam" id="PF05569">
    <property type="entry name" value="Peptidase_M56"/>
    <property type="match status" value="1"/>
</dbReference>
<protein>
    <recommendedName>
        <fullName evidence="2">Peptidase M56 domain-containing protein</fullName>
    </recommendedName>
</protein>
<feature type="transmembrane region" description="Helical" evidence="1">
    <location>
        <begin position="12"/>
        <end position="33"/>
    </location>
</feature>
<reference evidence="3 4" key="1">
    <citation type="submission" date="2016-11" db="EMBL/GenBank/DDBJ databases">
        <title>Paenibacillus species isolates.</title>
        <authorList>
            <person name="Beno S.M."/>
        </authorList>
    </citation>
    <scope>NUCLEOTIDE SEQUENCE [LARGE SCALE GENOMIC DNA]</scope>
    <source>
        <strain evidence="3 4">FSL R5-0378</strain>
    </source>
</reference>
<organism evidence="3 4">
    <name type="scientific">Paenibacillus rhizosphaerae</name>
    <dbReference type="NCBI Taxonomy" id="297318"/>
    <lineage>
        <taxon>Bacteria</taxon>
        <taxon>Bacillati</taxon>
        <taxon>Bacillota</taxon>
        <taxon>Bacilli</taxon>
        <taxon>Bacillales</taxon>
        <taxon>Paenibacillaceae</taxon>
        <taxon>Paenibacillus</taxon>
    </lineage>
</organism>
<evidence type="ECO:0000259" key="2">
    <source>
        <dbReference type="Pfam" id="PF05569"/>
    </source>
</evidence>
<dbReference type="Gene3D" id="3.30.2010.10">
    <property type="entry name" value="Metalloproteases ('zincins'), catalytic domain"/>
    <property type="match status" value="1"/>
</dbReference>